<dbReference type="WBParaSite" id="HPLM_0001821101-mRNA-1">
    <property type="protein sequence ID" value="HPLM_0001821101-mRNA-1"/>
    <property type="gene ID" value="HPLM_0001821101"/>
</dbReference>
<protein>
    <submittedName>
        <fullName evidence="1">Ovule protein</fullName>
    </submittedName>
</protein>
<accession>A0A0N4X1L0</accession>
<name>A0A0N4X1L0_HAEPC</name>
<reference evidence="1" key="1">
    <citation type="submission" date="2017-02" db="UniProtKB">
        <authorList>
            <consortium name="WormBaseParasite"/>
        </authorList>
    </citation>
    <scope>IDENTIFICATION</scope>
</reference>
<organism evidence="1">
    <name type="scientific">Haemonchus placei</name>
    <name type="common">Barber's pole worm</name>
    <dbReference type="NCBI Taxonomy" id="6290"/>
    <lineage>
        <taxon>Eukaryota</taxon>
        <taxon>Metazoa</taxon>
        <taxon>Ecdysozoa</taxon>
        <taxon>Nematoda</taxon>
        <taxon>Chromadorea</taxon>
        <taxon>Rhabditida</taxon>
        <taxon>Rhabditina</taxon>
        <taxon>Rhabditomorpha</taxon>
        <taxon>Strongyloidea</taxon>
        <taxon>Trichostrongylidae</taxon>
        <taxon>Haemonchus</taxon>
    </lineage>
</organism>
<proteinExistence type="predicted"/>
<sequence length="57" mass="6911">LKKQQRFQNMITKMCRLMRQPNNWITNFGLSYSLTHINYSYSARDRLHIAHLRCRVG</sequence>
<evidence type="ECO:0000313" key="1">
    <source>
        <dbReference type="WBParaSite" id="HPLM_0001821101-mRNA-1"/>
    </source>
</evidence>
<dbReference type="AlphaFoldDB" id="A0A0N4X1L0"/>